<comment type="subcellular location">
    <subcellularLocation>
        <location evidence="1 6">Cell membrane</location>
        <topology evidence="1 6">Multi-pass membrane protein</topology>
    </subcellularLocation>
</comment>
<dbReference type="InterPro" id="IPR015414">
    <property type="entry name" value="TMEM64"/>
</dbReference>
<feature type="transmembrane region" description="Helical" evidence="6">
    <location>
        <begin position="53"/>
        <end position="71"/>
    </location>
</feature>
<proteinExistence type="inferred from homology"/>
<dbReference type="RefSeq" id="WP_201275542.1">
    <property type="nucleotide sequence ID" value="NZ_JACVDA010000010.1"/>
</dbReference>
<dbReference type="Pfam" id="PF09335">
    <property type="entry name" value="VTT_dom"/>
    <property type="match status" value="1"/>
</dbReference>
<keyword evidence="2 6" id="KW-1003">Cell membrane</keyword>
<evidence type="ECO:0000313" key="8">
    <source>
        <dbReference type="EMBL" id="MBK1468572.1"/>
    </source>
</evidence>
<keyword evidence="9" id="KW-1185">Reference proteome</keyword>
<name>A0ABS1CB33_9FIRM</name>
<accession>A0ABS1CB33</accession>
<evidence type="ECO:0000256" key="3">
    <source>
        <dbReference type="ARBA" id="ARBA00022692"/>
    </source>
</evidence>
<dbReference type="PANTHER" id="PTHR12677">
    <property type="entry name" value="GOLGI APPARATUS MEMBRANE PROTEIN TVP38-RELATED"/>
    <property type="match status" value="1"/>
</dbReference>
<keyword evidence="4 6" id="KW-1133">Transmembrane helix</keyword>
<feature type="domain" description="VTT" evidence="7">
    <location>
        <begin position="78"/>
        <end position="194"/>
    </location>
</feature>
<dbReference type="EMBL" id="JACVDA010000010">
    <property type="protein sequence ID" value="MBK1468572.1"/>
    <property type="molecule type" value="Genomic_DNA"/>
</dbReference>
<keyword evidence="5 6" id="KW-0472">Membrane</keyword>
<protein>
    <recommendedName>
        <fullName evidence="6">TVP38/TMEM64 family membrane protein</fullName>
    </recommendedName>
</protein>
<evidence type="ECO:0000259" key="7">
    <source>
        <dbReference type="Pfam" id="PF09335"/>
    </source>
</evidence>
<dbReference type="Proteomes" id="UP000823123">
    <property type="component" value="Unassembled WGS sequence"/>
</dbReference>
<comment type="caution">
    <text evidence="6">Lacks conserved residue(s) required for the propagation of feature annotation.</text>
</comment>
<reference evidence="8 9" key="1">
    <citation type="submission" date="2020-09" db="EMBL/GenBank/DDBJ databases">
        <title>Parvimonas S3374 sp. nov.</title>
        <authorList>
            <person name="Buhl M."/>
        </authorList>
    </citation>
    <scope>NUCLEOTIDE SEQUENCE [LARGE SCALE GENOMIC DNA]</scope>
    <source>
        <strain evidence="8 9">S3374</strain>
    </source>
</reference>
<organism evidence="8 9">
    <name type="scientific">Parvimonas parva</name>
    <dbReference type="NCBI Taxonomy" id="2769485"/>
    <lineage>
        <taxon>Bacteria</taxon>
        <taxon>Bacillati</taxon>
        <taxon>Bacillota</taxon>
        <taxon>Tissierellia</taxon>
        <taxon>Tissierellales</taxon>
        <taxon>Peptoniphilaceae</taxon>
        <taxon>Parvimonas</taxon>
    </lineage>
</organism>
<comment type="caution">
    <text evidence="8">The sequence shown here is derived from an EMBL/GenBank/DDBJ whole genome shotgun (WGS) entry which is preliminary data.</text>
</comment>
<dbReference type="InterPro" id="IPR032816">
    <property type="entry name" value="VTT_dom"/>
</dbReference>
<evidence type="ECO:0000256" key="4">
    <source>
        <dbReference type="ARBA" id="ARBA00022989"/>
    </source>
</evidence>
<evidence type="ECO:0000256" key="6">
    <source>
        <dbReference type="RuleBase" id="RU366058"/>
    </source>
</evidence>
<feature type="transmembrane region" description="Helical" evidence="6">
    <location>
        <begin position="204"/>
        <end position="221"/>
    </location>
</feature>
<gene>
    <name evidence="8" type="ORF">IBJ83_04475</name>
</gene>
<sequence length="233" mass="26095">MKLKKSTIIKILTVLAIVLICIFVKPVNDKIKEFILLFKGSSTDEVLENVKKYILSYGNWAIFISFMLMVFQSIAAPIPAFFITFANAAIFGWQFGAVLSWTSSMAGAILCFYIARFLGRETAEKFATKFALDEVEIFFDRYGKYTILIARLLPFVPFDPISYAAGLTSMSAWSFIWATGLGQLPATIIYSYIGGTLTGGSKTFVTGLFILFAVSILIFLIKKIYNEKHKKVN</sequence>
<comment type="similarity">
    <text evidence="6">Belongs to the TVP38/TMEM64 family.</text>
</comment>
<feature type="transmembrane region" description="Helical" evidence="6">
    <location>
        <begin position="101"/>
        <end position="119"/>
    </location>
</feature>
<evidence type="ECO:0000256" key="1">
    <source>
        <dbReference type="ARBA" id="ARBA00004651"/>
    </source>
</evidence>
<keyword evidence="3 6" id="KW-0812">Transmembrane</keyword>
<evidence type="ECO:0000313" key="9">
    <source>
        <dbReference type="Proteomes" id="UP000823123"/>
    </source>
</evidence>
<evidence type="ECO:0000256" key="2">
    <source>
        <dbReference type="ARBA" id="ARBA00022475"/>
    </source>
</evidence>
<dbReference type="PANTHER" id="PTHR12677:SF59">
    <property type="entry name" value="GOLGI APPARATUS MEMBRANE PROTEIN TVP38-RELATED"/>
    <property type="match status" value="1"/>
</dbReference>
<evidence type="ECO:0000256" key="5">
    <source>
        <dbReference type="ARBA" id="ARBA00023136"/>
    </source>
</evidence>
<feature type="transmembrane region" description="Helical" evidence="6">
    <location>
        <begin position="172"/>
        <end position="192"/>
    </location>
</feature>